<name>A0A4V6PWQ3_9GAMM</name>
<dbReference type="InterPro" id="IPR031823">
    <property type="entry name" value="TatT"/>
</dbReference>
<gene>
    <name evidence="1" type="ORF">EV696_110119</name>
</gene>
<dbReference type="AlphaFoldDB" id="A0A4V6PWQ3"/>
<evidence type="ECO:0000313" key="1">
    <source>
        <dbReference type="EMBL" id="TDQ47527.1"/>
    </source>
</evidence>
<dbReference type="Gene3D" id="1.25.40.920">
    <property type="entry name" value="TRAP transporter T-component"/>
    <property type="match status" value="1"/>
</dbReference>
<comment type="caution">
    <text evidence="1">The sequence shown here is derived from an EMBL/GenBank/DDBJ whole genome shotgun (WGS) entry which is preliminary data.</text>
</comment>
<dbReference type="PROSITE" id="PS51257">
    <property type="entry name" value="PROKAR_LIPOPROTEIN"/>
    <property type="match status" value="1"/>
</dbReference>
<dbReference type="Proteomes" id="UP000295375">
    <property type="component" value="Unassembled WGS sequence"/>
</dbReference>
<proteinExistence type="predicted"/>
<sequence>MKRRILLPLTLCLVLGACNITGGFVSSLESAVLNNRDIATVEQGSPAYLLLVDALASDSDDPELLSAAANLHNAYAGVFVTDMHRQQLMTSKALAFAERAVCEEDDDYCELRRQPFETFTANVREMDDDEIDSFYALATAWAGWISAHRSDWNAIADMGRVETLLQHIIRINPEYKKGDPYLYLGVLATLLPEAMGGRPEQGKLHFEKAIALSNGKNLMAKVTYAKQYARLKFDRELHDQLLIDVLQADVTYPQFTLINTFAQQQAKQLMESADDYF</sequence>
<organism evidence="1 2">
    <name type="scientific">Permianibacter aggregans</name>
    <dbReference type="NCBI Taxonomy" id="1510150"/>
    <lineage>
        <taxon>Bacteria</taxon>
        <taxon>Pseudomonadati</taxon>
        <taxon>Pseudomonadota</taxon>
        <taxon>Gammaproteobacteria</taxon>
        <taxon>Pseudomonadales</taxon>
        <taxon>Pseudomonadaceae</taxon>
        <taxon>Permianibacter</taxon>
    </lineage>
</organism>
<accession>A0A4V6PWQ3</accession>
<dbReference type="Pfam" id="PF16811">
    <property type="entry name" value="TAtT"/>
    <property type="match status" value="1"/>
</dbReference>
<keyword evidence="2" id="KW-1185">Reference proteome</keyword>
<evidence type="ECO:0000313" key="2">
    <source>
        <dbReference type="Proteomes" id="UP000295375"/>
    </source>
</evidence>
<dbReference type="OrthoDB" id="5290315at2"/>
<reference evidence="1 2" key="1">
    <citation type="submission" date="2019-03" db="EMBL/GenBank/DDBJ databases">
        <title>Genomic Encyclopedia of Type Strains, Phase IV (KMG-IV): sequencing the most valuable type-strain genomes for metagenomic binning, comparative biology and taxonomic classification.</title>
        <authorList>
            <person name="Goeker M."/>
        </authorList>
    </citation>
    <scope>NUCLEOTIDE SEQUENCE [LARGE SCALE GENOMIC DNA]</scope>
    <source>
        <strain evidence="1 2">DSM 103792</strain>
    </source>
</reference>
<protein>
    <submittedName>
        <fullName evidence="1">TRAP transporter TatT component family protein</fullName>
    </submittedName>
</protein>
<dbReference type="EMBL" id="SNYM01000010">
    <property type="protein sequence ID" value="TDQ47527.1"/>
    <property type="molecule type" value="Genomic_DNA"/>
</dbReference>
<dbReference type="RefSeq" id="WP_133591208.1">
    <property type="nucleotide sequence ID" value="NZ_CP037953.1"/>
</dbReference>
<dbReference type="InterPro" id="IPR038537">
    <property type="entry name" value="TatT_sf"/>
</dbReference>